<gene>
    <name evidence="1" type="ORF">L1987_79285</name>
</gene>
<name>A0ACB8ZG20_9ASTR</name>
<proteinExistence type="predicted"/>
<protein>
    <submittedName>
        <fullName evidence="1">Uncharacterized protein</fullName>
    </submittedName>
</protein>
<evidence type="ECO:0000313" key="1">
    <source>
        <dbReference type="EMBL" id="KAI3696273.1"/>
    </source>
</evidence>
<dbReference type="Proteomes" id="UP001056120">
    <property type="component" value="Linkage Group LG26"/>
</dbReference>
<keyword evidence="2" id="KW-1185">Reference proteome</keyword>
<comment type="caution">
    <text evidence="1">The sequence shown here is derived from an EMBL/GenBank/DDBJ whole genome shotgun (WGS) entry which is preliminary data.</text>
</comment>
<evidence type="ECO:0000313" key="2">
    <source>
        <dbReference type="Proteomes" id="UP001056120"/>
    </source>
</evidence>
<dbReference type="EMBL" id="CM042043">
    <property type="protein sequence ID" value="KAI3696273.1"/>
    <property type="molecule type" value="Genomic_DNA"/>
</dbReference>
<organism evidence="1 2">
    <name type="scientific">Smallanthus sonchifolius</name>
    <dbReference type="NCBI Taxonomy" id="185202"/>
    <lineage>
        <taxon>Eukaryota</taxon>
        <taxon>Viridiplantae</taxon>
        <taxon>Streptophyta</taxon>
        <taxon>Embryophyta</taxon>
        <taxon>Tracheophyta</taxon>
        <taxon>Spermatophyta</taxon>
        <taxon>Magnoliopsida</taxon>
        <taxon>eudicotyledons</taxon>
        <taxon>Gunneridae</taxon>
        <taxon>Pentapetalae</taxon>
        <taxon>asterids</taxon>
        <taxon>campanulids</taxon>
        <taxon>Asterales</taxon>
        <taxon>Asteraceae</taxon>
        <taxon>Asteroideae</taxon>
        <taxon>Heliantheae alliance</taxon>
        <taxon>Millerieae</taxon>
        <taxon>Smallanthus</taxon>
    </lineage>
</organism>
<sequence length="293" mass="32601">MAGRWSTIQNSGIDADAAVKTKTKVVKRSCNPVWNDELTLTIRDPEAPIHIAVYDKDSFSNDDNMGEADVDVKTYVECLRTGLNQNNIPNGTKLHCVQPMKHNCLANEISIVWENGKIVQDMVLKLRDVECGEVEIQIELVLLPGRKVIGSVEISSGAKVLHDLIRHTPNDLSSICPSKVHSCNLLSGRIGAVGSTIVCHITHDGKQQTVKEIIEEIDETNHKIALKVIGGEIVEEIYKAFKIIFHCEERDGKKWGVLTLEFERPNTSVPYPTSFMDYLCGVLKDMDNHASTK</sequence>
<reference evidence="2" key="1">
    <citation type="journal article" date="2022" name="Mol. Ecol. Resour.">
        <title>The genomes of chicory, endive, great burdock and yacon provide insights into Asteraceae palaeo-polyploidization history and plant inulin production.</title>
        <authorList>
            <person name="Fan W."/>
            <person name="Wang S."/>
            <person name="Wang H."/>
            <person name="Wang A."/>
            <person name="Jiang F."/>
            <person name="Liu H."/>
            <person name="Zhao H."/>
            <person name="Xu D."/>
            <person name="Zhang Y."/>
        </authorList>
    </citation>
    <scope>NUCLEOTIDE SEQUENCE [LARGE SCALE GENOMIC DNA]</scope>
    <source>
        <strain evidence="2">cv. Yunnan</strain>
    </source>
</reference>
<accession>A0ACB8ZG20</accession>
<reference evidence="1 2" key="2">
    <citation type="journal article" date="2022" name="Mol. Ecol. Resour.">
        <title>The genomes of chicory, endive, great burdock and yacon provide insights into Asteraceae paleo-polyploidization history and plant inulin production.</title>
        <authorList>
            <person name="Fan W."/>
            <person name="Wang S."/>
            <person name="Wang H."/>
            <person name="Wang A."/>
            <person name="Jiang F."/>
            <person name="Liu H."/>
            <person name="Zhao H."/>
            <person name="Xu D."/>
            <person name="Zhang Y."/>
        </authorList>
    </citation>
    <scope>NUCLEOTIDE SEQUENCE [LARGE SCALE GENOMIC DNA]</scope>
    <source>
        <strain evidence="2">cv. Yunnan</strain>
        <tissue evidence="1">Leaves</tissue>
    </source>
</reference>